<accession>A0A8H7F674</accession>
<dbReference type="AlphaFoldDB" id="A0A8H7F674"/>
<evidence type="ECO:0000313" key="7">
    <source>
        <dbReference type="EMBL" id="KAF7778633.1"/>
    </source>
</evidence>
<keyword evidence="2" id="KW-0238">DNA-binding</keyword>
<feature type="compositionally biased region" description="Polar residues" evidence="5">
    <location>
        <begin position="257"/>
        <end position="275"/>
    </location>
</feature>
<dbReference type="InterPro" id="IPR036864">
    <property type="entry name" value="Zn2-C6_fun-type_DNA-bd_sf"/>
</dbReference>
<dbReference type="Proteomes" id="UP000629468">
    <property type="component" value="Unassembled WGS sequence"/>
</dbReference>
<feature type="compositionally biased region" description="Low complexity" evidence="5">
    <location>
        <begin position="247"/>
        <end position="256"/>
    </location>
</feature>
<protein>
    <submittedName>
        <fullName evidence="7">Transcriptional regulator family: Fungal Specific TF</fullName>
    </submittedName>
</protein>
<organism evidence="7 8">
    <name type="scientific">Agaricus bisporus var. burnettii</name>
    <dbReference type="NCBI Taxonomy" id="192524"/>
    <lineage>
        <taxon>Eukaryota</taxon>
        <taxon>Fungi</taxon>
        <taxon>Dikarya</taxon>
        <taxon>Basidiomycota</taxon>
        <taxon>Agaricomycotina</taxon>
        <taxon>Agaricomycetes</taxon>
        <taxon>Agaricomycetidae</taxon>
        <taxon>Agaricales</taxon>
        <taxon>Agaricineae</taxon>
        <taxon>Agaricaceae</taxon>
        <taxon>Agaricus</taxon>
    </lineage>
</organism>
<evidence type="ECO:0000256" key="3">
    <source>
        <dbReference type="ARBA" id="ARBA00023163"/>
    </source>
</evidence>
<dbReference type="GO" id="GO:0003677">
    <property type="term" value="F:DNA binding"/>
    <property type="evidence" value="ECO:0007669"/>
    <property type="project" value="UniProtKB-KW"/>
</dbReference>
<feature type="region of interest" description="Disordered" evidence="5">
    <location>
        <begin position="1"/>
        <end position="34"/>
    </location>
</feature>
<dbReference type="PROSITE" id="PS00463">
    <property type="entry name" value="ZN2_CY6_FUNGAL_1"/>
    <property type="match status" value="1"/>
</dbReference>
<keyword evidence="3" id="KW-0804">Transcription</keyword>
<evidence type="ECO:0000256" key="2">
    <source>
        <dbReference type="ARBA" id="ARBA00023125"/>
    </source>
</evidence>
<dbReference type="GO" id="GO:0008270">
    <property type="term" value="F:zinc ion binding"/>
    <property type="evidence" value="ECO:0007669"/>
    <property type="project" value="InterPro"/>
</dbReference>
<feature type="region of interest" description="Disordered" evidence="5">
    <location>
        <begin position="247"/>
        <end position="275"/>
    </location>
</feature>
<name>A0A8H7F674_AGABI</name>
<feature type="domain" description="Zn(2)-C6 fungal-type" evidence="6">
    <location>
        <begin position="35"/>
        <end position="65"/>
    </location>
</feature>
<dbReference type="EMBL" id="JABXXO010000004">
    <property type="protein sequence ID" value="KAF7778633.1"/>
    <property type="molecule type" value="Genomic_DNA"/>
</dbReference>
<dbReference type="PANTHER" id="PTHR31069">
    <property type="entry name" value="OLEATE-ACTIVATED TRANSCRIPTION FACTOR 1-RELATED"/>
    <property type="match status" value="1"/>
</dbReference>
<dbReference type="PANTHER" id="PTHR31069:SF32">
    <property type="entry name" value="ARGININE METABOLISM REGULATION PROTEIN II"/>
    <property type="match status" value="1"/>
</dbReference>
<evidence type="ECO:0000313" key="8">
    <source>
        <dbReference type="Proteomes" id="UP000629468"/>
    </source>
</evidence>
<keyword evidence="1" id="KW-0805">Transcription regulation</keyword>
<evidence type="ECO:0000256" key="5">
    <source>
        <dbReference type="SAM" id="MobiDB-lite"/>
    </source>
</evidence>
<dbReference type="SMART" id="SM00066">
    <property type="entry name" value="GAL4"/>
    <property type="match status" value="1"/>
</dbReference>
<evidence type="ECO:0000256" key="4">
    <source>
        <dbReference type="ARBA" id="ARBA00023242"/>
    </source>
</evidence>
<dbReference type="Pfam" id="PF00172">
    <property type="entry name" value="Zn_clus"/>
    <property type="match status" value="1"/>
</dbReference>
<dbReference type="InterPro" id="IPR050675">
    <property type="entry name" value="OAF3"/>
</dbReference>
<evidence type="ECO:0000259" key="6">
    <source>
        <dbReference type="PROSITE" id="PS50048"/>
    </source>
</evidence>
<dbReference type="InterPro" id="IPR001138">
    <property type="entry name" value="Zn2Cys6_DnaBD"/>
</dbReference>
<sequence>MHTSYSPPSRASPTGESFFPVSSMSASSRRRTAQACDKCRERKTKCSGEKPVCQRCANRGLLCEYTCREPRTRGPSRTRLMSTSTPPIAARDEKFLLPSLARSNFSRSYPTIIPAGCTVSGSAPKSVAAKHPNSLSPYLGAETRTYSESRNIHYPHWEDVQLRPSVLPSDYSASQLRMTPHDTMRMEYDPYRSSKHMQKRHNSLSDGVLNSTSSFVSKAHDQENPRYNNSNHSSLYNYSTSHLAQSSLSASSDSNSPCYHSNSALSSATPTPPFYSQETLQDAAVPEAYGRPVMSDYHDDTVGKRIYPNDGLIPLKLPYVNKDAEIQEGWSMSRHLRSDYMWSVDVDLNACRLDTEKGVQ</sequence>
<comment type="caution">
    <text evidence="7">The sequence shown here is derived from an EMBL/GenBank/DDBJ whole genome shotgun (WGS) entry which is preliminary data.</text>
</comment>
<dbReference type="Gene3D" id="4.10.240.10">
    <property type="entry name" value="Zn(2)-C6 fungal-type DNA-binding domain"/>
    <property type="match status" value="1"/>
</dbReference>
<dbReference type="CDD" id="cd00067">
    <property type="entry name" value="GAL4"/>
    <property type="match status" value="1"/>
</dbReference>
<keyword evidence="4" id="KW-0539">Nucleus</keyword>
<dbReference type="PROSITE" id="PS50048">
    <property type="entry name" value="ZN2_CY6_FUNGAL_2"/>
    <property type="match status" value="1"/>
</dbReference>
<feature type="compositionally biased region" description="Polar residues" evidence="5">
    <location>
        <begin position="1"/>
        <end position="15"/>
    </location>
</feature>
<dbReference type="SUPFAM" id="SSF57701">
    <property type="entry name" value="Zn2/Cys6 DNA-binding domain"/>
    <property type="match status" value="1"/>
</dbReference>
<gene>
    <name evidence="7" type="ORF">Agabi119p4_2978</name>
</gene>
<reference evidence="7 8" key="1">
    <citation type="journal article" name="Sci. Rep.">
        <title>Telomere-to-telomere assembled and centromere annotated genomes of the two main subspecies of the button mushroom Agaricus bisporus reveal especially polymorphic chromosome ends.</title>
        <authorList>
            <person name="Sonnenberg A.S.M."/>
            <person name="Sedaghat-Telgerd N."/>
            <person name="Lavrijssen B."/>
            <person name="Ohm R.A."/>
            <person name="Hendrickx P.M."/>
            <person name="Scholtmeijer K."/>
            <person name="Baars J.J.P."/>
            <person name="van Peer A."/>
        </authorList>
    </citation>
    <scope>NUCLEOTIDE SEQUENCE [LARGE SCALE GENOMIC DNA]</scope>
    <source>
        <strain evidence="7 8">H119_p4</strain>
    </source>
</reference>
<dbReference type="PRINTS" id="PR00755">
    <property type="entry name" value="AFLATOXINBRP"/>
</dbReference>
<proteinExistence type="predicted"/>
<evidence type="ECO:0000256" key="1">
    <source>
        <dbReference type="ARBA" id="ARBA00023015"/>
    </source>
</evidence>
<dbReference type="GO" id="GO:0000981">
    <property type="term" value="F:DNA-binding transcription factor activity, RNA polymerase II-specific"/>
    <property type="evidence" value="ECO:0007669"/>
    <property type="project" value="InterPro"/>
</dbReference>